<dbReference type="InterPro" id="IPR029044">
    <property type="entry name" value="Nucleotide-diphossugar_trans"/>
</dbReference>
<accession>A0A533IDD9</accession>
<dbReference type="EMBL" id="VAFL01000003">
    <property type="protein sequence ID" value="TKW67628.1"/>
    <property type="molecule type" value="Genomic_DNA"/>
</dbReference>
<name>A0A533IDD9_PARDE</name>
<gene>
    <name evidence="1" type="ORF">DI616_04745</name>
</gene>
<evidence type="ECO:0000313" key="1">
    <source>
        <dbReference type="EMBL" id="TKW67628.1"/>
    </source>
</evidence>
<dbReference type="AlphaFoldDB" id="A0A533IDD9"/>
<sequence>MTRLTFFYIVEPPDYQIMACTLLASIRAYFGDDVAAIGYCPEHRMDELHPAVFKAHEMMGAEIRGMRTEGMWDEPYPHGNKIIASIQPRDSEYSAFIDSDVMFLRPNSPDNLIRQGHVTCSLAASMVWAEQSIWDDVYGAFDMPVPTERVNLMRRGKNKVPYYSSGFVVFPENGTPAGRFPDVWYDTARQLDRVEAIPKRRPYLDQISLPVAIRRAGLGWNELPEAQHFILGGKMRKKPLPTDRDIYTVHYRDLKLLRETGLRKVGQEVLHSQTGVSYVRRLVPDDGGAGE</sequence>
<comment type="caution">
    <text evidence="1">The sequence shown here is derived from an EMBL/GenBank/DDBJ whole genome shotgun (WGS) entry which is preliminary data.</text>
</comment>
<evidence type="ECO:0008006" key="3">
    <source>
        <dbReference type="Google" id="ProtNLM"/>
    </source>
</evidence>
<protein>
    <recommendedName>
        <fullName evidence="3">Nucleotide-diphospho-sugar transferase domain-containing protein</fullName>
    </recommendedName>
</protein>
<proteinExistence type="predicted"/>
<dbReference type="SUPFAM" id="SSF53448">
    <property type="entry name" value="Nucleotide-diphospho-sugar transferases"/>
    <property type="match status" value="1"/>
</dbReference>
<reference evidence="1 2" key="1">
    <citation type="journal article" date="2017" name="Nat. Commun.">
        <title>In situ click chemistry generation of cyclooxygenase-2 inhibitors.</title>
        <authorList>
            <person name="Bhardwaj A."/>
            <person name="Kaur J."/>
            <person name="Wuest M."/>
            <person name="Wuest F."/>
        </authorList>
    </citation>
    <scope>NUCLEOTIDE SEQUENCE [LARGE SCALE GENOMIC DNA]</scope>
    <source>
        <strain evidence="1">S2_012_000_R3_94</strain>
    </source>
</reference>
<organism evidence="1 2">
    <name type="scientific">Paracoccus denitrificans</name>
    <dbReference type="NCBI Taxonomy" id="266"/>
    <lineage>
        <taxon>Bacteria</taxon>
        <taxon>Pseudomonadati</taxon>
        <taxon>Pseudomonadota</taxon>
        <taxon>Alphaproteobacteria</taxon>
        <taxon>Rhodobacterales</taxon>
        <taxon>Paracoccaceae</taxon>
        <taxon>Paracoccus</taxon>
    </lineage>
</organism>
<evidence type="ECO:0000313" key="2">
    <source>
        <dbReference type="Proteomes" id="UP000315344"/>
    </source>
</evidence>
<dbReference type="Proteomes" id="UP000315344">
    <property type="component" value="Unassembled WGS sequence"/>
</dbReference>